<dbReference type="AlphaFoldDB" id="A0A9N8F1G4"/>
<evidence type="ECO:0000313" key="3">
    <source>
        <dbReference type="Proteomes" id="UP001153069"/>
    </source>
</evidence>
<organism evidence="2 3">
    <name type="scientific">Seminavis robusta</name>
    <dbReference type="NCBI Taxonomy" id="568900"/>
    <lineage>
        <taxon>Eukaryota</taxon>
        <taxon>Sar</taxon>
        <taxon>Stramenopiles</taxon>
        <taxon>Ochrophyta</taxon>
        <taxon>Bacillariophyta</taxon>
        <taxon>Bacillariophyceae</taxon>
        <taxon>Bacillariophycidae</taxon>
        <taxon>Naviculales</taxon>
        <taxon>Naviculaceae</taxon>
        <taxon>Seminavis</taxon>
    </lineage>
</organism>
<proteinExistence type="predicted"/>
<dbReference type="EMBL" id="CAICTM010002626">
    <property type="protein sequence ID" value="CAB9529794.1"/>
    <property type="molecule type" value="Genomic_DNA"/>
</dbReference>
<sequence>MNMQQEHRNLAIADDASFISKGSAEAVNMILNEAIDIKEDTMILEFDFNEKDGAVDGGELEGLMDPLDDLENDDDDIKDVGRNETKNESDNGENKSETQPSQWQTVFEPETGDHRMHMIPASVSQDSSSSVSTLEETVISLEDDDVASLMNGEILEPKFERPVTAGWWDTRGAPPPTGDTDLIRHMIGYLQHTERDQKVFLEADRIVRECHFNHHSGDHRFQNLAGCIFERLIKLLGADKFHDIYHRVKSYSYRQYHDHHHQYPWSYVSGGPGILELGIAYGIHLARTHQDQSTERPLHVIQKGASTLYDMKEDERAMFWNYMTGQGK</sequence>
<dbReference type="Proteomes" id="UP001153069">
    <property type="component" value="Unassembled WGS sequence"/>
</dbReference>
<accession>A0A9N8F1G4</accession>
<reference evidence="2" key="1">
    <citation type="submission" date="2020-06" db="EMBL/GenBank/DDBJ databases">
        <authorList>
            <consortium name="Plant Systems Biology data submission"/>
        </authorList>
    </citation>
    <scope>NUCLEOTIDE SEQUENCE</scope>
    <source>
        <strain evidence="2">D6</strain>
    </source>
</reference>
<name>A0A9N8F1G4_9STRA</name>
<protein>
    <submittedName>
        <fullName evidence="2">Uncharacterized protein</fullName>
    </submittedName>
</protein>
<feature type="region of interest" description="Disordered" evidence="1">
    <location>
        <begin position="55"/>
        <end position="103"/>
    </location>
</feature>
<feature type="compositionally biased region" description="Basic and acidic residues" evidence="1">
    <location>
        <begin position="78"/>
        <end position="96"/>
    </location>
</feature>
<evidence type="ECO:0000256" key="1">
    <source>
        <dbReference type="SAM" id="MobiDB-lite"/>
    </source>
</evidence>
<gene>
    <name evidence="2" type="ORF">SEMRO_2628_G333030.1</name>
</gene>
<feature type="compositionally biased region" description="Acidic residues" evidence="1">
    <location>
        <begin position="66"/>
        <end position="77"/>
    </location>
</feature>
<keyword evidence="3" id="KW-1185">Reference proteome</keyword>
<evidence type="ECO:0000313" key="2">
    <source>
        <dbReference type="EMBL" id="CAB9529794.1"/>
    </source>
</evidence>
<comment type="caution">
    <text evidence="2">The sequence shown here is derived from an EMBL/GenBank/DDBJ whole genome shotgun (WGS) entry which is preliminary data.</text>
</comment>